<protein>
    <recommendedName>
        <fullName evidence="3">Head-to-tail stopper</fullName>
    </recommendedName>
</protein>
<accession>A0ABS9DSZ2</accession>
<name>A0ABS9DSZ2_9ACTN</name>
<evidence type="ECO:0008006" key="3">
    <source>
        <dbReference type="Google" id="ProtNLM"/>
    </source>
</evidence>
<sequence length="137" mass="15630">MNVNWRNRICGREGRSLSRHRRRIPALFDVEHSAYIDDPNTVDAHGNQIDKWDDPVVKQFITWADYNTSEPGVAGHDRDEVGAGIIVYPDFGVVLPRDRMTIDGEVFEVVGVPERADKAWWACDIVNWTINLKQVNG</sequence>
<organism evidence="1 2">
    <name type="scientific">Gordonia tangerina</name>
    <dbReference type="NCBI Taxonomy" id="2911060"/>
    <lineage>
        <taxon>Bacteria</taxon>
        <taxon>Bacillati</taxon>
        <taxon>Actinomycetota</taxon>
        <taxon>Actinomycetes</taxon>
        <taxon>Mycobacteriales</taxon>
        <taxon>Gordoniaceae</taxon>
        <taxon>Gordonia</taxon>
    </lineage>
</organism>
<evidence type="ECO:0000313" key="2">
    <source>
        <dbReference type="Proteomes" id="UP001108089"/>
    </source>
</evidence>
<gene>
    <name evidence="1" type="ORF">L1892_23430</name>
</gene>
<comment type="caution">
    <text evidence="1">The sequence shown here is derived from an EMBL/GenBank/DDBJ whole genome shotgun (WGS) entry which is preliminary data.</text>
</comment>
<reference evidence="1" key="1">
    <citation type="submission" date="2022-01" db="EMBL/GenBank/DDBJ databases">
        <title>Gordonia xiamenensis sp. nov., isolated from surface seawater in Xiamen.</title>
        <authorList>
            <person name="He Y.F."/>
        </authorList>
    </citation>
    <scope>NUCLEOTIDE SEQUENCE</scope>
    <source>
        <strain evidence="1">GW1C4-4</strain>
    </source>
</reference>
<proteinExistence type="predicted"/>
<dbReference type="Proteomes" id="UP001108089">
    <property type="component" value="Unassembled WGS sequence"/>
</dbReference>
<evidence type="ECO:0000313" key="1">
    <source>
        <dbReference type="EMBL" id="MCF3941325.1"/>
    </source>
</evidence>
<dbReference type="EMBL" id="JAKGCU010000038">
    <property type="protein sequence ID" value="MCF3941325.1"/>
    <property type="molecule type" value="Genomic_DNA"/>
</dbReference>
<dbReference type="RefSeq" id="WP_235726204.1">
    <property type="nucleotide sequence ID" value="NZ_JAKGCU010000038.1"/>
</dbReference>
<keyword evidence="2" id="KW-1185">Reference proteome</keyword>